<organism evidence="2">
    <name type="scientific">Sesamum radiatum</name>
    <name type="common">Black benniseed</name>
    <dbReference type="NCBI Taxonomy" id="300843"/>
    <lineage>
        <taxon>Eukaryota</taxon>
        <taxon>Viridiplantae</taxon>
        <taxon>Streptophyta</taxon>
        <taxon>Embryophyta</taxon>
        <taxon>Tracheophyta</taxon>
        <taxon>Spermatophyta</taxon>
        <taxon>Magnoliopsida</taxon>
        <taxon>eudicotyledons</taxon>
        <taxon>Gunneridae</taxon>
        <taxon>Pentapetalae</taxon>
        <taxon>asterids</taxon>
        <taxon>lamiids</taxon>
        <taxon>Lamiales</taxon>
        <taxon>Pedaliaceae</taxon>
        <taxon>Sesamum</taxon>
    </lineage>
</organism>
<gene>
    <name evidence="2" type="ORF">Sradi_5274900</name>
</gene>
<evidence type="ECO:0000259" key="1">
    <source>
        <dbReference type="Pfam" id="PF13966"/>
    </source>
</evidence>
<reference evidence="2" key="1">
    <citation type="submission" date="2020-06" db="EMBL/GenBank/DDBJ databases">
        <authorList>
            <person name="Li T."/>
            <person name="Hu X."/>
            <person name="Zhang T."/>
            <person name="Song X."/>
            <person name="Zhang H."/>
            <person name="Dai N."/>
            <person name="Sheng W."/>
            <person name="Hou X."/>
            <person name="Wei L."/>
        </authorList>
    </citation>
    <scope>NUCLEOTIDE SEQUENCE</scope>
    <source>
        <strain evidence="2">G02</strain>
        <tissue evidence="2">Leaf</tissue>
    </source>
</reference>
<accession>A0AAW2LLT6</accession>
<sequence>MSSYGGGYAVCPPAFGEIRGSLGLTVNLEKSSVVFSRNTPAEVQLELARGLGVRVVPKHEKYLGLPALVGLSKREVFQNLVDRVWMRLNSWKCKNLSQAGPGCSFTWRSIVSAQDLLSAGLRWQVGNGHTVRIWTDKWVPRPWTFKVLTAPNTLERDATVSELLTEEGDWNDELLNSIFQPEDVGATSGVSTCKGTPDLLRWRYEPHGRYSVKSAYHLYCTGTVPTSSFSSAGSSSHKSAGWSFIWSADVPPKVRLFAWRACRDSLPTSSNLARRGVSREGACPWCGTAGEDLFHTLLRCHFARLVWAISNIPWSSVDCTHADLEGWVRGMHQRLGRSEFGRALLICWMLWGARNRLLFQNVSSSAEVLIEKVRSFESALFLDVLEGGLLLSKTRACPVSAFCAEGEG</sequence>
<evidence type="ECO:0000313" key="2">
    <source>
        <dbReference type="EMBL" id="KAL0320134.1"/>
    </source>
</evidence>
<protein>
    <recommendedName>
        <fullName evidence="1">Reverse transcriptase zinc-binding domain-containing protein</fullName>
    </recommendedName>
</protein>
<proteinExistence type="predicted"/>
<comment type="caution">
    <text evidence="2">The sequence shown here is derived from an EMBL/GenBank/DDBJ whole genome shotgun (WGS) entry which is preliminary data.</text>
</comment>
<feature type="domain" description="Reverse transcriptase zinc-binding" evidence="1">
    <location>
        <begin position="210"/>
        <end position="307"/>
    </location>
</feature>
<dbReference type="AlphaFoldDB" id="A0AAW2LLT6"/>
<dbReference type="InterPro" id="IPR026960">
    <property type="entry name" value="RVT-Znf"/>
</dbReference>
<dbReference type="PANTHER" id="PTHR33116">
    <property type="entry name" value="REVERSE TRANSCRIPTASE ZINC-BINDING DOMAIN-CONTAINING PROTEIN-RELATED-RELATED"/>
    <property type="match status" value="1"/>
</dbReference>
<dbReference type="EMBL" id="JACGWJ010000024">
    <property type="protein sequence ID" value="KAL0320134.1"/>
    <property type="molecule type" value="Genomic_DNA"/>
</dbReference>
<dbReference type="PANTHER" id="PTHR33116:SF86">
    <property type="entry name" value="REVERSE TRANSCRIPTASE DOMAIN-CONTAINING PROTEIN"/>
    <property type="match status" value="1"/>
</dbReference>
<name>A0AAW2LLT6_SESRA</name>
<dbReference type="Pfam" id="PF13966">
    <property type="entry name" value="zf-RVT"/>
    <property type="match status" value="1"/>
</dbReference>
<reference evidence="2" key="2">
    <citation type="journal article" date="2024" name="Plant">
        <title>Genomic evolution and insights into agronomic trait innovations of Sesamum species.</title>
        <authorList>
            <person name="Miao H."/>
            <person name="Wang L."/>
            <person name="Qu L."/>
            <person name="Liu H."/>
            <person name="Sun Y."/>
            <person name="Le M."/>
            <person name="Wang Q."/>
            <person name="Wei S."/>
            <person name="Zheng Y."/>
            <person name="Lin W."/>
            <person name="Duan Y."/>
            <person name="Cao H."/>
            <person name="Xiong S."/>
            <person name="Wang X."/>
            <person name="Wei L."/>
            <person name="Li C."/>
            <person name="Ma Q."/>
            <person name="Ju M."/>
            <person name="Zhao R."/>
            <person name="Li G."/>
            <person name="Mu C."/>
            <person name="Tian Q."/>
            <person name="Mei H."/>
            <person name="Zhang T."/>
            <person name="Gao T."/>
            <person name="Zhang H."/>
        </authorList>
    </citation>
    <scope>NUCLEOTIDE SEQUENCE</scope>
    <source>
        <strain evidence="2">G02</strain>
    </source>
</reference>